<evidence type="ECO:0000256" key="3">
    <source>
        <dbReference type="ARBA" id="ARBA00012752"/>
    </source>
</evidence>
<dbReference type="Pfam" id="PF17677">
    <property type="entry name" value="Glyco_hydro38C2"/>
    <property type="match status" value="1"/>
</dbReference>
<dbReference type="InterPro" id="IPR000602">
    <property type="entry name" value="Glyco_hydro_38_N"/>
</dbReference>
<feature type="chain" id="PRO_5035487951" description="Alpha-mannosidase" evidence="10">
    <location>
        <begin position="19"/>
        <end position="934"/>
    </location>
</feature>
<proteinExistence type="inferred from homology"/>
<dbReference type="SUPFAM" id="SSF74650">
    <property type="entry name" value="Galactose mutarotase-like"/>
    <property type="match status" value="1"/>
</dbReference>
<keyword evidence="9 10" id="KW-0326">Glycosidase</keyword>
<dbReference type="Gene3D" id="2.70.98.30">
    <property type="entry name" value="Golgi alpha-mannosidase II, domain 4"/>
    <property type="match status" value="1"/>
</dbReference>
<dbReference type="SUPFAM" id="SSF88713">
    <property type="entry name" value="Glycoside hydrolase/deacetylase"/>
    <property type="match status" value="1"/>
</dbReference>
<keyword evidence="7" id="KW-1015">Disulfide bond</keyword>
<dbReference type="EMBL" id="VTPC01002714">
    <property type="protein sequence ID" value="KAF2899624.1"/>
    <property type="molecule type" value="Genomic_DNA"/>
</dbReference>
<dbReference type="FunFam" id="1.20.1270.50:FF:000002">
    <property type="entry name" value="Alpha-mannosidase"/>
    <property type="match status" value="1"/>
</dbReference>
<dbReference type="InterPro" id="IPR013780">
    <property type="entry name" value="Glyco_hydro_b"/>
</dbReference>
<dbReference type="EC" id="3.2.1.-" evidence="10"/>
<accession>A0A8K0GH40</accession>
<evidence type="ECO:0000259" key="11">
    <source>
        <dbReference type="SMART" id="SM00872"/>
    </source>
</evidence>
<dbReference type="FunFam" id="2.70.98.30:FF:000003">
    <property type="entry name" value="Alpha-mannosidase"/>
    <property type="match status" value="1"/>
</dbReference>
<comment type="catalytic activity">
    <reaction evidence="1">
        <text>Hydrolysis of terminal, non-reducing alpha-D-mannose residues in alpha-D-mannosides.</text>
        <dbReference type="EC" id="3.2.1.24"/>
    </reaction>
</comment>
<keyword evidence="6 10" id="KW-0862">Zinc</keyword>
<dbReference type="InterPro" id="IPR050843">
    <property type="entry name" value="Glycosyl_Hydrlase_38"/>
</dbReference>
<feature type="signal peptide" evidence="10">
    <location>
        <begin position="1"/>
        <end position="18"/>
    </location>
</feature>
<dbReference type="PANTHER" id="PTHR11607:SF3">
    <property type="entry name" value="LYSOSOMAL ALPHA-MANNOSIDASE"/>
    <property type="match status" value="1"/>
</dbReference>
<dbReference type="Gene3D" id="2.60.40.1180">
    <property type="entry name" value="Golgi alpha-mannosidase II"/>
    <property type="match status" value="1"/>
</dbReference>
<dbReference type="InterPro" id="IPR011013">
    <property type="entry name" value="Gal_mutarotase_sf_dom"/>
</dbReference>
<evidence type="ECO:0000256" key="9">
    <source>
        <dbReference type="ARBA" id="ARBA00023295"/>
    </source>
</evidence>
<dbReference type="InterPro" id="IPR028995">
    <property type="entry name" value="Glyco_hydro_57/38_cen_sf"/>
</dbReference>
<comment type="caution">
    <text evidence="12">The sequence shown here is derived from an EMBL/GenBank/DDBJ whole genome shotgun (WGS) entry which is preliminary data.</text>
</comment>
<dbReference type="Gene3D" id="2.60.40.1360">
    <property type="match status" value="1"/>
</dbReference>
<reference evidence="12" key="1">
    <citation type="submission" date="2019-08" db="EMBL/GenBank/DDBJ databases">
        <title>The genome of the North American firefly Photinus pyralis.</title>
        <authorList>
            <consortium name="Photinus pyralis genome working group"/>
            <person name="Fallon T.R."/>
            <person name="Sander Lower S.E."/>
            <person name="Weng J.-K."/>
        </authorList>
    </citation>
    <scope>NUCLEOTIDE SEQUENCE</scope>
    <source>
        <strain evidence="12">TRF0915ILg1</strain>
        <tissue evidence="12">Whole body</tissue>
    </source>
</reference>
<sequence>MKRSSIIIILFLSDPGLRVFLPVVLNFCTHSRTAVFIYVESAFLFKWWKEQPRLVRSKFRKLINNGQLELISGAWSMNDEATTHYQSIIDQFTYGLKAIDAVFGPRGRPKVGWQIDSFGHSKQMASIFSQLGFDGIFLGRIDYQDKKIRFETKTAEMLWRASDSLGQKSEIFTHILYNGYDAPKDICFEEFCDFREFFDFPQNLWENLIENVENQLKIYKTNNVILTMGYDFSYRQAEVLFRKLDTLIKYGKALQRNGSQYNLMYSTPSCYLKAVHESTTKLNIMWPKKFDDFFPYASLPTRYWTGFYTSRPALKRFERIGNNFLQVCKQLYVLARLNNTYRTNLATLQEAMGVMQHHDAVTGTEQQHVADDYAKLLTEGLNKCSPIAMTSLNTLSSTKSNGSKQSTIPYTSCFLRNISQCKLTEEAENFIATIYNPLSRVIDYYVRVPVTKGHYVVVSPNGDELQAQLIPIHPHVLNAPGRKSKATLDLVFVATELPPLGFKTFYVTKRSKPKLSRNHRQSEIEQKTFVKFSRINGYLNKIIINQKAVPIRQEFYYYKSASKPKEPSGAYLFNPAHNTPIKIAERVKNKFYIGEVVKEIHQTFNTWISQIIRIYPKENFVEFNWSVGPLPSTNRTRHSTEVISRFVSSLHTNATFYTDSNGREMMKRIINWRPSWKLHVTQPTSGNYYPVTTKILIRDPKKDLEVAVLTDRAQGGTSLHNGHIELMLHRNCLKDDKLGVGEILNEFAFDKPLVVRGSHYLVAGSYLTPSNESIASIEKDIAQRKHLEAWTFLSKTNYDYTSYKELYNMEYSGLKRALPKNVHILTLEPWGNKKILLRLEHIFEKHEDLILSRPVEINLEDLFAAFKLIYIRETTLGGNQWLDENKRRDFNVVGKISNRKNLSNRRNVNSKFIINLDPLQIRTFVIWIKSLKTK</sequence>
<dbReference type="InterPro" id="IPR011682">
    <property type="entry name" value="Glyco_hydro_38_C"/>
</dbReference>
<evidence type="ECO:0000256" key="7">
    <source>
        <dbReference type="ARBA" id="ARBA00023157"/>
    </source>
</evidence>
<evidence type="ECO:0000256" key="8">
    <source>
        <dbReference type="ARBA" id="ARBA00023180"/>
    </source>
</evidence>
<dbReference type="InterPro" id="IPR027291">
    <property type="entry name" value="Glyco_hydro_38_N_sf"/>
</dbReference>
<dbReference type="GO" id="GO:0046872">
    <property type="term" value="F:metal ion binding"/>
    <property type="evidence" value="ECO:0007669"/>
    <property type="project" value="UniProtKB-KW"/>
</dbReference>
<evidence type="ECO:0000256" key="1">
    <source>
        <dbReference type="ARBA" id="ARBA00000365"/>
    </source>
</evidence>
<name>A0A8K0GH40_IGNLU</name>
<dbReference type="Pfam" id="PF09261">
    <property type="entry name" value="Alpha-mann_mid"/>
    <property type="match status" value="1"/>
</dbReference>
<dbReference type="Proteomes" id="UP000801492">
    <property type="component" value="Unassembled WGS sequence"/>
</dbReference>
<keyword evidence="13" id="KW-1185">Reference proteome</keyword>
<evidence type="ECO:0000313" key="12">
    <source>
        <dbReference type="EMBL" id="KAF2899624.1"/>
    </source>
</evidence>
<dbReference type="GO" id="GO:0004559">
    <property type="term" value="F:alpha-mannosidase activity"/>
    <property type="evidence" value="ECO:0007669"/>
    <property type="project" value="UniProtKB-EC"/>
</dbReference>
<dbReference type="GO" id="GO:0006013">
    <property type="term" value="P:mannose metabolic process"/>
    <property type="evidence" value="ECO:0007669"/>
    <property type="project" value="InterPro"/>
</dbReference>
<dbReference type="AlphaFoldDB" id="A0A8K0GH40"/>
<comment type="similarity">
    <text evidence="2 10">Belongs to the glycosyl hydrolase 38 family.</text>
</comment>
<dbReference type="Gene3D" id="3.20.110.10">
    <property type="entry name" value="Glycoside hydrolase 38, N terminal domain"/>
    <property type="match status" value="1"/>
</dbReference>
<comment type="cofactor">
    <cofactor evidence="10">
        <name>Zn(2+)</name>
        <dbReference type="ChEBI" id="CHEBI:29105"/>
    </cofactor>
    <text evidence="10">Binds 1 zinc ion per subunit.</text>
</comment>
<keyword evidence="5 10" id="KW-0378">Hydrolase</keyword>
<organism evidence="12 13">
    <name type="scientific">Ignelater luminosus</name>
    <name type="common">Cucubano</name>
    <name type="synonym">Pyrophorus luminosus</name>
    <dbReference type="NCBI Taxonomy" id="2038154"/>
    <lineage>
        <taxon>Eukaryota</taxon>
        <taxon>Metazoa</taxon>
        <taxon>Ecdysozoa</taxon>
        <taxon>Arthropoda</taxon>
        <taxon>Hexapoda</taxon>
        <taxon>Insecta</taxon>
        <taxon>Pterygota</taxon>
        <taxon>Neoptera</taxon>
        <taxon>Endopterygota</taxon>
        <taxon>Coleoptera</taxon>
        <taxon>Polyphaga</taxon>
        <taxon>Elateriformia</taxon>
        <taxon>Elateroidea</taxon>
        <taxon>Elateridae</taxon>
        <taxon>Agrypninae</taxon>
        <taxon>Pyrophorini</taxon>
        <taxon>Ignelater</taxon>
    </lineage>
</organism>
<dbReference type="OrthoDB" id="2016903at2759"/>
<dbReference type="FunFam" id="2.60.40.1180:FF:000018">
    <property type="entry name" value="Alpha-mannosidase"/>
    <property type="match status" value="1"/>
</dbReference>
<keyword evidence="4 10" id="KW-0479">Metal-binding</keyword>
<dbReference type="InterPro" id="IPR041147">
    <property type="entry name" value="GH38_C"/>
</dbReference>
<dbReference type="PANTHER" id="PTHR11607">
    <property type="entry name" value="ALPHA-MANNOSIDASE"/>
    <property type="match status" value="1"/>
</dbReference>
<dbReference type="Pfam" id="PF01074">
    <property type="entry name" value="Glyco_hydro_38N"/>
    <property type="match status" value="1"/>
</dbReference>
<evidence type="ECO:0000256" key="5">
    <source>
        <dbReference type="ARBA" id="ARBA00022801"/>
    </source>
</evidence>
<dbReference type="FunFam" id="1.20.1270.50:FF:000003">
    <property type="entry name" value="Alpha-mannosidase"/>
    <property type="match status" value="1"/>
</dbReference>
<dbReference type="GO" id="GO:0005764">
    <property type="term" value="C:lysosome"/>
    <property type="evidence" value="ECO:0007669"/>
    <property type="project" value="TreeGrafter"/>
</dbReference>
<dbReference type="Pfam" id="PF07748">
    <property type="entry name" value="Glyco_hydro_38C"/>
    <property type="match status" value="1"/>
</dbReference>
<dbReference type="InterPro" id="IPR011330">
    <property type="entry name" value="Glyco_hydro/deAcase_b/a-brl"/>
</dbReference>
<gene>
    <name evidence="12" type="ORF">ILUMI_06551</name>
</gene>
<keyword evidence="8" id="KW-0325">Glycoprotein</keyword>
<dbReference type="InterPro" id="IPR015341">
    <property type="entry name" value="Glyco_hydro_38_cen"/>
</dbReference>
<dbReference type="SMART" id="SM00872">
    <property type="entry name" value="Alpha-mann_mid"/>
    <property type="match status" value="1"/>
</dbReference>
<evidence type="ECO:0000313" key="13">
    <source>
        <dbReference type="Proteomes" id="UP000801492"/>
    </source>
</evidence>
<dbReference type="GO" id="GO:0030246">
    <property type="term" value="F:carbohydrate binding"/>
    <property type="evidence" value="ECO:0007669"/>
    <property type="project" value="InterPro"/>
</dbReference>
<dbReference type="SUPFAM" id="SSF88688">
    <property type="entry name" value="Families 57/38 glycoside transferase middle domain"/>
    <property type="match status" value="1"/>
</dbReference>
<dbReference type="InterPro" id="IPR037094">
    <property type="entry name" value="Glyco_hydro_38_cen_sf"/>
</dbReference>
<evidence type="ECO:0000256" key="6">
    <source>
        <dbReference type="ARBA" id="ARBA00022833"/>
    </source>
</evidence>
<evidence type="ECO:0000256" key="2">
    <source>
        <dbReference type="ARBA" id="ARBA00009792"/>
    </source>
</evidence>
<keyword evidence="10" id="KW-0732">Signal</keyword>
<evidence type="ECO:0000256" key="4">
    <source>
        <dbReference type="ARBA" id="ARBA00022723"/>
    </source>
</evidence>
<feature type="domain" description="Glycoside hydrolase family 38 central" evidence="11">
    <location>
        <begin position="302"/>
        <end position="377"/>
    </location>
</feature>
<evidence type="ECO:0000256" key="10">
    <source>
        <dbReference type="RuleBase" id="RU361199"/>
    </source>
</evidence>
<dbReference type="Gene3D" id="1.20.1270.50">
    <property type="entry name" value="Glycoside hydrolase family 38, central domain"/>
    <property type="match status" value="2"/>
</dbReference>
<protein>
    <recommendedName>
        <fullName evidence="3 10">Alpha-mannosidase</fullName>
        <ecNumber evidence="10">3.2.1.-</ecNumber>
    </recommendedName>
</protein>